<dbReference type="InterPro" id="IPR050515">
    <property type="entry name" value="Beta-lactam/transpept"/>
</dbReference>
<evidence type="ECO:0000259" key="5">
    <source>
        <dbReference type="Pfam" id="PF03717"/>
    </source>
</evidence>
<sequence length="578" mass="64591">MTRGRRRRPFQRDRLLVVMGLFATGFLVIVGRLYGLQVGGHAKWYERGMRQYNQHATLQPERGEILDRHGRVLATSVAVPSVYAVPHEIEQPEQMASALTMLLKTSDTTLKRRLTSDASFVWLARQVSPNTATQLRERRLPGVDFVTEMRRYYPKHHLAGQLLGFVGLDGQGLGGVEYVYDQILGAAPRRVRLQRDAMGRRVRLSLNALPEQPRGTDVHLTLDERLQHVAEKAISAQVEALEAKSGLVMMMNPHSGEMLAMASYPFFNPNAFRDAAQQSWQRNRCITDPVEPGSTFKVVLAAAVLEERMIEPGETFFCEEGEARRGRRRLRDHHPYGDLSFEDVFAYSSNIGAVKIADRLTADVFYGYMKRFGFGQRTRIDLPGEHVGQLRPPRQWSKYSHDSLALGQEIAVTPIQLLRAFAAIANGGWLVQPRVMAYVKKDGERQASVPVPRQRILSQRTTNRLTSILSSVVSYGTGQAAALEGYTAAGKTGTAQKIDPVRGGYSRDRVLVSFAGYAPAEAPQIVVLVMLDEPQRMRWGGTAAAPVFRQVVQQAMHYLQVPPSQMHDLPLPATKAPD</sequence>
<dbReference type="Proteomes" id="UP000019141">
    <property type="component" value="Unassembled WGS sequence"/>
</dbReference>
<dbReference type="Gene3D" id="3.90.1310.10">
    <property type="entry name" value="Penicillin-binding protein 2a (Domain 2)"/>
    <property type="match status" value="1"/>
</dbReference>
<keyword evidence="2" id="KW-0378">Hydrolase</keyword>
<dbReference type="Gene3D" id="3.30.450.330">
    <property type="match status" value="1"/>
</dbReference>
<keyword evidence="2" id="KW-0645">Protease</keyword>
<dbReference type="PANTHER" id="PTHR30627:SF1">
    <property type="entry name" value="PEPTIDOGLYCAN D,D-TRANSPEPTIDASE FTSI"/>
    <property type="match status" value="1"/>
</dbReference>
<name>W4LUX0_ENTF1</name>
<dbReference type="GO" id="GO:0004180">
    <property type="term" value="F:carboxypeptidase activity"/>
    <property type="evidence" value="ECO:0007669"/>
    <property type="project" value="UniProtKB-KW"/>
</dbReference>
<dbReference type="SUPFAM" id="SSF56601">
    <property type="entry name" value="beta-lactamase/transpeptidase-like"/>
    <property type="match status" value="1"/>
</dbReference>
<dbReference type="GO" id="GO:0071555">
    <property type="term" value="P:cell wall organization"/>
    <property type="evidence" value="ECO:0007669"/>
    <property type="project" value="TreeGrafter"/>
</dbReference>
<proteinExistence type="predicted"/>
<dbReference type="InterPro" id="IPR036138">
    <property type="entry name" value="PBP_dimer_sf"/>
</dbReference>
<keyword evidence="3" id="KW-0472">Membrane</keyword>
<feature type="non-terminal residue" evidence="6">
    <location>
        <position position="578"/>
    </location>
</feature>
<dbReference type="InterPro" id="IPR005311">
    <property type="entry name" value="PBP_dimer"/>
</dbReference>
<evidence type="ECO:0000313" key="7">
    <source>
        <dbReference type="Proteomes" id="UP000019141"/>
    </source>
</evidence>
<dbReference type="InterPro" id="IPR012338">
    <property type="entry name" value="Beta-lactam/transpept-like"/>
</dbReference>
<reference evidence="6 7" key="1">
    <citation type="journal article" date="2014" name="Nature">
        <title>An environmental bacterial taxon with a large and distinct metabolic repertoire.</title>
        <authorList>
            <person name="Wilson M.C."/>
            <person name="Mori T."/>
            <person name="Ruckert C."/>
            <person name="Uria A.R."/>
            <person name="Helf M.J."/>
            <person name="Takada K."/>
            <person name="Gernert C."/>
            <person name="Steffens U.A."/>
            <person name="Heycke N."/>
            <person name="Schmitt S."/>
            <person name="Rinke C."/>
            <person name="Helfrich E.J."/>
            <person name="Brachmann A.O."/>
            <person name="Gurgui C."/>
            <person name="Wakimoto T."/>
            <person name="Kracht M."/>
            <person name="Crusemann M."/>
            <person name="Hentschel U."/>
            <person name="Abe I."/>
            <person name="Matsunaga S."/>
            <person name="Kalinowski J."/>
            <person name="Takeyama H."/>
            <person name="Piel J."/>
        </authorList>
    </citation>
    <scope>NUCLEOTIDE SEQUENCE [LARGE SCALE GENOMIC DNA]</scope>
    <source>
        <strain evidence="7">TSY1</strain>
    </source>
</reference>
<dbReference type="PANTHER" id="PTHR30627">
    <property type="entry name" value="PEPTIDOGLYCAN D,D-TRANSPEPTIDASE"/>
    <property type="match status" value="1"/>
</dbReference>
<keyword evidence="7" id="KW-1185">Reference proteome</keyword>
<comment type="subcellular location">
    <subcellularLocation>
        <location evidence="1">Membrane</location>
    </subcellularLocation>
</comment>
<evidence type="ECO:0000259" key="4">
    <source>
        <dbReference type="Pfam" id="PF00905"/>
    </source>
</evidence>
<feature type="domain" description="Penicillin-binding protein transpeptidase" evidence="4">
    <location>
        <begin position="246"/>
        <end position="552"/>
    </location>
</feature>
<evidence type="ECO:0000256" key="3">
    <source>
        <dbReference type="ARBA" id="ARBA00023136"/>
    </source>
</evidence>
<dbReference type="GO" id="GO:0005886">
    <property type="term" value="C:plasma membrane"/>
    <property type="evidence" value="ECO:0007669"/>
    <property type="project" value="TreeGrafter"/>
</dbReference>
<dbReference type="HOGENOM" id="CLU_009289_6_4_7"/>
<feature type="domain" description="Penicillin-binding protein dimerisation" evidence="5">
    <location>
        <begin position="58"/>
        <end position="202"/>
    </location>
</feature>
<dbReference type="AlphaFoldDB" id="W4LUX0"/>
<dbReference type="InterPro" id="IPR001460">
    <property type="entry name" value="PCN-bd_Tpept"/>
</dbReference>
<protein>
    <submittedName>
        <fullName evidence="6">Penicillin-binding protein</fullName>
    </submittedName>
</protein>
<evidence type="ECO:0000256" key="2">
    <source>
        <dbReference type="ARBA" id="ARBA00022645"/>
    </source>
</evidence>
<dbReference type="SUPFAM" id="SSF56519">
    <property type="entry name" value="Penicillin binding protein dimerisation domain"/>
    <property type="match status" value="1"/>
</dbReference>
<accession>W4LUX0</accession>
<dbReference type="EMBL" id="AZHW01000227">
    <property type="protein sequence ID" value="ETX01501.1"/>
    <property type="molecule type" value="Genomic_DNA"/>
</dbReference>
<dbReference type="Pfam" id="PF00905">
    <property type="entry name" value="Transpeptidase"/>
    <property type="match status" value="1"/>
</dbReference>
<dbReference type="Gene3D" id="3.40.710.10">
    <property type="entry name" value="DD-peptidase/beta-lactamase superfamily"/>
    <property type="match status" value="1"/>
</dbReference>
<gene>
    <name evidence="6" type="ORF">ETSY1_07120</name>
</gene>
<comment type="caution">
    <text evidence="6">The sequence shown here is derived from an EMBL/GenBank/DDBJ whole genome shotgun (WGS) entry which is preliminary data.</text>
</comment>
<evidence type="ECO:0000313" key="6">
    <source>
        <dbReference type="EMBL" id="ETX01501.1"/>
    </source>
</evidence>
<dbReference type="GO" id="GO:0008658">
    <property type="term" value="F:penicillin binding"/>
    <property type="evidence" value="ECO:0007669"/>
    <property type="project" value="InterPro"/>
</dbReference>
<keyword evidence="2" id="KW-0121">Carboxypeptidase</keyword>
<evidence type="ECO:0000256" key="1">
    <source>
        <dbReference type="ARBA" id="ARBA00004370"/>
    </source>
</evidence>
<dbReference type="Pfam" id="PF03717">
    <property type="entry name" value="PBP_dimer"/>
    <property type="match status" value="1"/>
</dbReference>
<organism evidence="6 7">
    <name type="scientific">Entotheonella factor</name>
    <dbReference type="NCBI Taxonomy" id="1429438"/>
    <lineage>
        <taxon>Bacteria</taxon>
        <taxon>Pseudomonadati</taxon>
        <taxon>Nitrospinota/Tectimicrobiota group</taxon>
        <taxon>Candidatus Tectimicrobiota</taxon>
        <taxon>Candidatus Entotheonellia</taxon>
        <taxon>Candidatus Entotheonellales</taxon>
        <taxon>Candidatus Entotheonellaceae</taxon>
        <taxon>Candidatus Entotheonella</taxon>
    </lineage>
</organism>